<evidence type="ECO:0000313" key="1">
    <source>
        <dbReference type="EMBL" id="UXX19972.1"/>
    </source>
</evidence>
<organism evidence="1">
    <name type="scientific">Silurid herpesvirus 2</name>
    <dbReference type="NCBI Taxonomy" id="2978071"/>
    <lineage>
        <taxon>Viruses</taxon>
        <taxon>Duplodnaviria</taxon>
        <taxon>Heunggongvirae</taxon>
        <taxon>Peploviricota</taxon>
        <taxon>Herviviricetes</taxon>
        <taxon>Herpesvirales</taxon>
        <taxon>Alloherpesviridae</taxon>
    </lineage>
</organism>
<dbReference type="EMBL" id="MW732127">
    <property type="protein sequence ID" value="UXX19972.1"/>
    <property type="molecule type" value="Genomic_DNA"/>
</dbReference>
<sequence>MLTCRNPINRFRVLLVNDFETVSKYSKDFFETFDARTRILRIKIFVDATASILPTIKVQRQIGPVLFLFVTLYLSEFDLAVHDEAWSYFSTAAVVGIPAVYALSSYEKQLLENIHRELKTDSRTVIYECVRAVRLMISTDDDDDDDDVVGYKNQTVERYPNADNGDVHGVL</sequence>
<accession>A0A977TNA7</accession>
<reference evidence="1" key="1">
    <citation type="journal article" date="2022" name="Acta Vet. Hung.">
        <title>Partial genetic characterisation of a novel alloherpesvirus detected by PCR in a farmed wels catfish (Silurus glanis).</title>
        <authorList>
            <person name="Tarjan Z.L."/>
            <person name="Doszpoly A."/>
            <person name="Eszterbauer E."/>
            <person name="Benko M."/>
        </authorList>
    </citation>
    <scope>NUCLEOTIDE SEQUENCE</scope>
    <source>
        <strain evidence="1">T48/2015</strain>
    </source>
</reference>
<name>A0A977TNA7_9VIRU</name>
<protein>
    <submittedName>
        <fullName evidence="1">Uncharacterized protein</fullName>
    </submittedName>
</protein>
<proteinExistence type="predicted"/>